<proteinExistence type="inferred from homology"/>
<evidence type="ECO:0000256" key="8">
    <source>
        <dbReference type="ARBA" id="ARBA00022960"/>
    </source>
</evidence>
<feature type="active site" description="Acyl-ester intermediate" evidence="12">
    <location>
        <position position="57"/>
    </location>
</feature>
<keyword evidence="9" id="KW-0573">Peptidoglycan synthesis</keyword>
<evidence type="ECO:0000256" key="6">
    <source>
        <dbReference type="ARBA" id="ARBA00022729"/>
    </source>
</evidence>
<dbReference type="SUPFAM" id="SSF56601">
    <property type="entry name" value="beta-lactamase/transpeptidase-like"/>
    <property type="match status" value="1"/>
</dbReference>
<dbReference type="PRINTS" id="PR00725">
    <property type="entry name" value="DADACBPTASE1"/>
</dbReference>
<reference evidence="17 18" key="1">
    <citation type="submission" date="2016-10" db="EMBL/GenBank/DDBJ databases">
        <authorList>
            <person name="de Groot N.N."/>
        </authorList>
    </citation>
    <scope>NUCLEOTIDE SEQUENCE [LARGE SCALE GENOMIC DNA]</scope>
    <source>
        <strain evidence="17 18">DSM 29439</strain>
    </source>
</reference>
<organism evidence="17 18">
    <name type="scientific">Aliiroseovarius sediminilitoris</name>
    <dbReference type="NCBI Taxonomy" id="1173584"/>
    <lineage>
        <taxon>Bacteria</taxon>
        <taxon>Pseudomonadati</taxon>
        <taxon>Pseudomonadota</taxon>
        <taxon>Alphaproteobacteria</taxon>
        <taxon>Rhodobacterales</taxon>
        <taxon>Paracoccaceae</taxon>
        <taxon>Aliiroseovarius</taxon>
    </lineage>
</organism>
<dbReference type="GO" id="GO:0071555">
    <property type="term" value="P:cell wall organization"/>
    <property type="evidence" value="ECO:0007669"/>
    <property type="project" value="UniProtKB-KW"/>
</dbReference>
<comment type="pathway">
    <text evidence="1">Cell wall biogenesis; peptidoglycan biosynthesis.</text>
</comment>
<evidence type="ECO:0000256" key="11">
    <source>
        <dbReference type="ARBA" id="ARBA00034000"/>
    </source>
</evidence>
<comment type="catalytic activity">
    <reaction evidence="11">
        <text>Preferential cleavage: (Ac)2-L-Lys-D-Ala-|-D-Ala. Also transpeptidation of peptidyl-alanyl moieties that are N-acyl substituents of D-alanine.</text>
        <dbReference type="EC" id="3.4.16.4"/>
    </reaction>
</comment>
<dbReference type="STRING" id="1173584.SAMN05444851_2383"/>
<dbReference type="PANTHER" id="PTHR21581">
    <property type="entry name" value="D-ALANYL-D-ALANINE CARBOXYPEPTIDASE"/>
    <property type="match status" value="1"/>
</dbReference>
<dbReference type="InterPro" id="IPR018044">
    <property type="entry name" value="Peptidase_S11"/>
</dbReference>
<evidence type="ECO:0000256" key="10">
    <source>
        <dbReference type="ARBA" id="ARBA00023316"/>
    </source>
</evidence>
<evidence type="ECO:0000256" key="5">
    <source>
        <dbReference type="ARBA" id="ARBA00022670"/>
    </source>
</evidence>
<dbReference type="Gene3D" id="3.40.710.10">
    <property type="entry name" value="DD-peptidase/beta-lactamase superfamily"/>
    <property type="match status" value="1"/>
</dbReference>
<evidence type="ECO:0000256" key="14">
    <source>
        <dbReference type="RuleBase" id="RU004016"/>
    </source>
</evidence>
<evidence type="ECO:0000256" key="7">
    <source>
        <dbReference type="ARBA" id="ARBA00022801"/>
    </source>
</evidence>
<keyword evidence="4 17" id="KW-0121">Carboxypeptidase</keyword>
<dbReference type="InterPro" id="IPR012338">
    <property type="entry name" value="Beta-lactam/transpept-like"/>
</dbReference>
<feature type="signal peptide" evidence="15">
    <location>
        <begin position="1"/>
        <end position="25"/>
    </location>
</feature>
<dbReference type="GO" id="GO:0009252">
    <property type="term" value="P:peptidoglycan biosynthetic process"/>
    <property type="evidence" value="ECO:0007669"/>
    <property type="project" value="UniProtKB-UniPathway"/>
</dbReference>
<dbReference type="GO" id="GO:0008360">
    <property type="term" value="P:regulation of cell shape"/>
    <property type="evidence" value="ECO:0007669"/>
    <property type="project" value="UniProtKB-KW"/>
</dbReference>
<dbReference type="GO" id="GO:0006508">
    <property type="term" value="P:proteolysis"/>
    <property type="evidence" value="ECO:0007669"/>
    <property type="project" value="UniProtKB-KW"/>
</dbReference>
<dbReference type="InterPro" id="IPR037167">
    <property type="entry name" value="Peptidase_S11_C_sf"/>
</dbReference>
<evidence type="ECO:0000256" key="4">
    <source>
        <dbReference type="ARBA" id="ARBA00022645"/>
    </source>
</evidence>
<evidence type="ECO:0000256" key="2">
    <source>
        <dbReference type="ARBA" id="ARBA00007164"/>
    </source>
</evidence>
<dbReference type="Proteomes" id="UP000199650">
    <property type="component" value="Unassembled WGS sequence"/>
</dbReference>
<dbReference type="InterPro" id="IPR012907">
    <property type="entry name" value="Peptidase_S11_C"/>
</dbReference>
<dbReference type="Pfam" id="PF00768">
    <property type="entry name" value="Peptidase_S11"/>
    <property type="match status" value="1"/>
</dbReference>
<evidence type="ECO:0000256" key="1">
    <source>
        <dbReference type="ARBA" id="ARBA00004752"/>
    </source>
</evidence>
<dbReference type="Pfam" id="PF07943">
    <property type="entry name" value="PBP5_C"/>
    <property type="match status" value="1"/>
</dbReference>
<keyword evidence="7" id="KW-0378">Hydrolase</keyword>
<feature type="binding site" evidence="13">
    <location>
        <position position="222"/>
    </location>
    <ligand>
        <name>substrate</name>
    </ligand>
</feature>
<dbReference type="EMBL" id="FOJB01000001">
    <property type="protein sequence ID" value="SEW24053.1"/>
    <property type="molecule type" value="Genomic_DNA"/>
</dbReference>
<keyword evidence="8" id="KW-0133">Cell shape</keyword>
<feature type="chain" id="PRO_5011795499" description="serine-type D-Ala-D-Ala carboxypeptidase" evidence="15">
    <location>
        <begin position="26"/>
        <end position="399"/>
    </location>
</feature>
<evidence type="ECO:0000259" key="16">
    <source>
        <dbReference type="SMART" id="SM00936"/>
    </source>
</evidence>
<keyword evidence="18" id="KW-1185">Reference proteome</keyword>
<dbReference type="UniPathway" id="UPA00219"/>
<keyword evidence="5" id="KW-0645">Protease</keyword>
<keyword evidence="10" id="KW-0961">Cell wall biogenesis/degradation</keyword>
<gene>
    <name evidence="17" type="ORF">SAMN05444851_2383</name>
</gene>
<dbReference type="SMART" id="SM00936">
    <property type="entry name" value="PBP5_C"/>
    <property type="match status" value="1"/>
</dbReference>
<evidence type="ECO:0000313" key="18">
    <source>
        <dbReference type="Proteomes" id="UP000199650"/>
    </source>
</evidence>
<evidence type="ECO:0000313" key="17">
    <source>
        <dbReference type="EMBL" id="SEW24053.1"/>
    </source>
</evidence>
<feature type="active site" evidence="12">
    <location>
        <position position="117"/>
    </location>
</feature>
<dbReference type="AlphaFoldDB" id="A0A1I0QAX2"/>
<dbReference type="OrthoDB" id="9795979at2"/>
<evidence type="ECO:0000256" key="12">
    <source>
        <dbReference type="PIRSR" id="PIRSR618044-1"/>
    </source>
</evidence>
<dbReference type="PANTHER" id="PTHR21581:SF6">
    <property type="entry name" value="TRAFFICKING PROTEIN PARTICLE COMPLEX SUBUNIT 12"/>
    <property type="match status" value="1"/>
</dbReference>
<feature type="domain" description="Peptidase S11 D-Ala-D-Ala carboxypeptidase A C-terminal" evidence="16">
    <location>
        <begin position="272"/>
        <end position="362"/>
    </location>
</feature>
<evidence type="ECO:0000256" key="15">
    <source>
        <dbReference type="SAM" id="SignalP"/>
    </source>
</evidence>
<comment type="similarity">
    <text evidence="2 14">Belongs to the peptidase S11 family.</text>
</comment>
<evidence type="ECO:0000256" key="13">
    <source>
        <dbReference type="PIRSR" id="PIRSR618044-2"/>
    </source>
</evidence>
<evidence type="ECO:0000256" key="9">
    <source>
        <dbReference type="ARBA" id="ARBA00022984"/>
    </source>
</evidence>
<protein>
    <recommendedName>
        <fullName evidence="3">serine-type D-Ala-D-Ala carboxypeptidase</fullName>
        <ecNumber evidence="3">3.4.16.4</ecNumber>
    </recommendedName>
</protein>
<keyword evidence="6 15" id="KW-0732">Signal</keyword>
<dbReference type="Gene3D" id="2.60.410.10">
    <property type="entry name" value="D-Ala-D-Ala carboxypeptidase, C-terminal domain"/>
    <property type="match status" value="1"/>
</dbReference>
<dbReference type="EC" id="3.4.16.4" evidence="3"/>
<dbReference type="RefSeq" id="WP_091430835.1">
    <property type="nucleotide sequence ID" value="NZ_FOJB01000001.1"/>
</dbReference>
<name>A0A1I0QAX2_9RHOB</name>
<accession>A0A1I0QAX2</accession>
<dbReference type="GO" id="GO:0009002">
    <property type="term" value="F:serine-type D-Ala-D-Ala carboxypeptidase activity"/>
    <property type="evidence" value="ECO:0007669"/>
    <property type="project" value="UniProtKB-EC"/>
</dbReference>
<dbReference type="InterPro" id="IPR001967">
    <property type="entry name" value="Peptidase_S11_N"/>
</dbReference>
<feature type="active site" description="Proton acceptor" evidence="12">
    <location>
        <position position="60"/>
    </location>
</feature>
<sequence>MLFRLTLLISALLSILAVATLPARAFETRANSAYVLDINTGTVLMEKNADVPLPPASMSKLMTVNLLFEALADGRVTMGTQFGVSERAASIGGSTMFLEQTDRPTVEDLIQGIIVQSGNDASVVIAEGLAGTEDAFARMMTERARDLGMENSSFGNSSGWPHPLQRMSMKDLAILARHIIVEFPDYYRYFRQSEYYYKGRAPDNRFNRNPLLDLGIGADGLKTGHTQEAGYGIVGSALQGDRRIVFVISGMASEKERAEEAEAIVNWAFRQFTMETTVKAGEKIAEADVWLGAVDTVGLVPAQDVNLLIPAGQREGVSATINWNGPIAAPIAQGQELAEMVISRDGLSDTVVPLFADEGVGNAGFGKRLTVAAERVLALVMGNDAPPAAIQPEAATISN</sequence>
<evidence type="ECO:0000256" key="3">
    <source>
        <dbReference type="ARBA" id="ARBA00012448"/>
    </source>
</evidence>